<evidence type="ECO:0000256" key="1">
    <source>
        <dbReference type="SAM" id="MobiDB-lite"/>
    </source>
</evidence>
<protein>
    <submittedName>
        <fullName evidence="2">Uncharacterized protein</fullName>
    </submittedName>
</protein>
<proteinExistence type="predicted"/>
<gene>
    <name evidence="2" type="ORF">BECKLPF1236A_GA0070988_1003011</name>
</gene>
<name>A0A450VYZ0_9GAMM</name>
<sequence length="71" mass="7900">MDMWRDPIIAEIHRTREKLSQAHGNDLYAIFLAARRGELAKALGHRCGNRNSCPGSGSERVPHIHPRDGVG</sequence>
<dbReference type="EMBL" id="CAADFM010000030">
    <property type="protein sequence ID" value="VFK09980.1"/>
    <property type="molecule type" value="Genomic_DNA"/>
</dbReference>
<organism evidence="2">
    <name type="scientific">Candidatus Kentrum sp. LPFa</name>
    <dbReference type="NCBI Taxonomy" id="2126335"/>
    <lineage>
        <taxon>Bacteria</taxon>
        <taxon>Pseudomonadati</taxon>
        <taxon>Pseudomonadota</taxon>
        <taxon>Gammaproteobacteria</taxon>
        <taxon>Candidatus Kentrum</taxon>
    </lineage>
</organism>
<feature type="region of interest" description="Disordered" evidence="1">
    <location>
        <begin position="50"/>
        <end position="71"/>
    </location>
</feature>
<accession>A0A450VYZ0</accession>
<evidence type="ECO:0000313" key="2">
    <source>
        <dbReference type="EMBL" id="VFK09980.1"/>
    </source>
</evidence>
<reference evidence="2" key="1">
    <citation type="submission" date="2019-02" db="EMBL/GenBank/DDBJ databases">
        <authorList>
            <person name="Gruber-Vodicka R. H."/>
            <person name="Seah K. B. B."/>
        </authorList>
    </citation>
    <scope>NUCLEOTIDE SEQUENCE</scope>
    <source>
        <strain evidence="2">BECK_S312</strain>
    </source>
</reference>
<dbReference type="AlphaFoldDB" id="A0A450VYZ0"/>
<feature type="compositionally biased region" description="Basic and acidic residues" evidence="1">
    <location>
        <begin position="60"/>
        <end position="71"/>
    </location>
</feature>